<gene>
    <name evidence="4" type="primary">zapE</name>
    <name evidence="3" type="ORF">IE986_21120</name>
    <name evidence="4" type="ORF">IE990_10425</name>
</gene>
<dbReference type="AlphaFoldDB" id="A0A927HTG0"/>
<accession>A0A927HTG0</accession>
<dbReference type="Proteomes" id="UP000652007">
    <property type="component" value="Unassembled WGS sequence"/>
</dbReference>
<dbReference type="Proteomes" id="UP000655796">
    <property type="component" value="Unassembled WGS sequence"/>
</dbReference>
<dbReference type="EMBL" id="JACXTH010000001">
    <property type="protein sequence ID" value="MBD3704287.1"/>
    <property type="molecule type" value="Genomic_DNA"/>
</dbReference>
<evidence type="ECO:0000313" key="5">
    <source>
        <dbReference type="Proteomes" id="UP000652007"/>
    </source>
</evidence>
<reference evidence="4" key="1">
    <citation type="submission" date="2020-07" db="EMBL/GenBank/DDBJ databases">
        <title>Clinical and genomic characterization of carbapenemase-producing Enterobacterales causing secondary infections during the COVID-19 crisis at a New York City hospital.</title>
        <authorList>
            <person name="Gomez-Simmonds A."/>
            <person name="Annavajhala M.K."/>
            <person name="Uhlemann A.-C."/>
        </authorList>
    </citation>
    <scope>NUCLEOTIDE SEQUENCE</scope>
    <source>
        <strain evidence="3">NK1590</strain>
        <strain evidence="4">NK1596</strain>
    </source>
</reference>
<comment type="caution">
    <text evidence="4">The sequence shown here is derived from an EMBL/GenBank/DDBJ whole genome shotgun (WGS) entry which is preliminary data.</text>
</comment>
<dbReference type="Pfam" id="PF03969">
    <property type="entry name" value="AFG1_ATPase"/>
    <property type="match status" value="1"/>
</dbReference>
<evidence type="ECO:0000256" key="2">
    <source>
        <dbReference type="ARBA" id="ARBA00022840"/>
    </source>
</evidence>
<protein>
    <submittedName>
        <fullName evidence="4">Cell division protein ZapE</fullName>
    </submittedName>
</protein>
<sequence length="27" mass="3443">MKFEFQRCLSRLQEMQSEEYLKRPHMP</sequence>
<dbReference type="InterPro" id="IPR005654">
    <property type="entry name" value="ATPase_AFG1-like"/>
</dbReference>
<keyword evidence="2" id="KW-0067">ATP-binding</keyword>
<name>A0A927HTG0_KLEPN</name>
<keyword evidence="1" id="KW-0547">Nucleotide-binding</keyword>
<dbReference type="GO" id="GO:0051301">
    <property type="term" value="P:cell division"/>
    <property type="evidence" value="ECO:0007669"/>
    <property type="project" value="UniProtKB-KW"/>
</dbReference>
<dbReference type="GO" id="GO:0016887">
    <property type="term" value="F:ATP hydrolysis activity"/>
    <property type="evidence" value="ECO:0007669"/>
    <property type="project" value="InterPro"/>
</dbReference>
<proteinExistence type="predicted"/>
<keyword evidence="4" id="KW-0131">Cell cycle</keyword>
<evidence type="ECO:0000256" key="1">
    <source>
        <dbReference type="ARBA" id="ARBA00022741"/>
    </source>
</evidence>
<evidence type="ECO:0000313" key="4">
    <source>
        <dbReference type="EMBL" id="MBD3704287.1"/>
    </source>
</evidence>
<dbReference type="GO" id="GO:0005524">
    <property type="term" value="F:ATP binding"/>
    <property type="evidence" value="ECO:0007669"/>
    <property type="project" value="UniProtKB-KW"/>
</dbReference>
<dbReference type="EMBL" id="JACXTD010000001">
    <property type="protein sequence ID" value="MBD3702465.1"/>
    <property type="molecule type" value="Genomic_DNA"/>
</dbReference>
<keyword evidence="4" id="KW-0132">Cell division</keyword>
<organism evidence="4 5">
    <name type="scientific">Klebsiella pneumoniae</name>
    <dbReference type="NCBI Taxonomy" id="573"/>
    <lineage>
        <taxon>Bacteria</taxon>
        <taxon>Pseudomonadati</taxon>
        <taxon>Pseudomonadota</taxon>
        <taxon>Gammaproteobacteria</taxon>
        <taxon>Enterobacterales</taxon>
        <taxon>Enterobacteriaceae</taxon>
        <taxon>Klebsiella/Raoultella group</taxon>
        <taxon>Klebsiella</taxon>
        <taxon>Klebsiella pneumoniae complex</taxon>
    </lineage>
</organism>
<evidence type="ECO:0000313" key="3">
    <source>
        <dbReference type="EMBL" id="MBD3702465.1"/>
    </source>
</evidence>